<feature type="binding site" evidence="7">
    <location>
        <position position="61"/>
    </location>
    <ligand>
        <name>Zn(2+)</name>
        <dbReference type="ChEBI" id="CHEBI:29105"/>
        <label>2</label>
    </ligand>
</feature>
<evidence type="ECO:0000256" key="2">
    <source>
        <dbReference type="ARBA" id="ARBA00004963"/>
    </source>
</evidence>
<dbReference type="GO" id="GO:0004416">
    <property type="term" value="F:hydroxyacylglutathione hydrolase activity"/>
    <property type="evidence" value="ECO:0007669"/>
    <property type="project" value="UniProtKB-UniRule"/>
</dbReference>
<dbReference type="InterPro" id="IPR032282">
    <property type="entry name" value="HAGH_C"/>
</dbReference>
<comment type="subunit">
    <text evidence="7">Monomer.</text>
</comment>
<dbReference type="OrthoDB" id="9802248at2"/>
<dbReference type="CDD" id="cd07723">
    <property type="entry name" value="hydroxyacylglutathione_hydrolase_MBL-fold"/>
    <property type="match status" value="1"/>
</dbReference>
<comment type="cofactor">
    <cofactor evidence="7">
        <name>Zn(2+)</name>
        <dbReference type="ChEBI" id="CHEBI:29105"/>
    </cofactor>
    <text evidence="7">Binds 2 Zn(2+) ions per subunit.</text>
</comment>
<comment type="pathway">
    <text evidence="2 7">Secondary metabolite metabolism; methylglyoxal degradation; (R)-lactate from methylglyoxal: step 2/2.</text>
</comment>
<comment type="similarity">
    <text evidence="3 7">Belongs to the metallo-beta-lactamase superfamily. Glyoxalase II family.</text>
</comment>
<dbReference type="InterPro" id="IPR001279">
    <property type="entry name" value="Metallo-B-lactamas"/>
</dbReference>
<dbReference type="EMBL" id="VUOA01000019">
    <property type="protein sequence ID" value="KAA2237317.1"/>
    <property type="molecule type" value="Genomic_DNA"/>
</dbReference>
<dbReference type="EC" id="3.1.2.6" evidence="7"/>
<dbReference type="SMART" id="SM00849">
    <property type="entry name" value="Lactamase_B"/>
    <property type="match status" value="1"/>
</dbReference>
<reference evidence="9 10" key="1">
    <citation type="submission" date="2019-09" db="EMBL/GenBank/DDBJ databases">
        <title>Salinarimonas rosea gen. nov., sp. nov., a new member of the a-2 subgroup of the Proteobacteria.</title>
        <authorList>
            <person name="Liu J."/>
        </authorList>
    </citation>
    <scope>NUCLEOTIDE SEQUENCE [LARGE SCALE GENOMIC DNA]</scope>
    <source>
        <strain evidence="9 10">BN140002</strain>
    </source>
</reference>
<keyword evidence="4 7" id="KW-0479">Metal-binding</keyword>
<dbReference type="PANTHER" id="PTHR43705">
    <property type="entry name" value="HYDROXYACYLGLUTATHIONE HYDROLASE"/>
    <property type="match status" value="1"/>
</dbReference>
<reference evidence="9 10" key="2">
    <citation type="submission" date="2019-09" db="EMBL/GenBank/DDBJ databases">
        <authorList>
            <person name="Jin C."/>
        </authorList>
    </citation>
    <scope>NUCLEOTIDE SEQUENCE [LARGE SCALE GENOMIC DNA]</scope>
    <source>
        <strain evidence="9 10">BN140002</strain>
    </source>
</reference>
<dbReference type="PIRSF" id="PIRSF005457">
    <property type="entry name" value="Glx"/>
    <property type="match status" value="1"/>
</dbReference>
<dbReference type="InterPro" id="IPR050110">
    <property type="entry name" value="Glyoxalase_II_hydrolase"/>
</dbReference>
<dbReference type="UniPathway" id="UPA00619">
    <property type="reaction ID" value="UER00676"/>
</dbReference>
<dbReference type="InterPro" id="IPR017782">
    <property type="entry name" value="Hydroxyacylglutathione_Hdrlase"/>
</dbReference>
<dbReference type="Gene3D" id="3.60.15.10">
    <property type="entry name" value="Ribonuclease Z/Hydroxyacylglutathione hydrolase-like"/>
    <property type="match status" value="1"/>
</dbReference>
<comment type="caution">
    <text evidence="9">The sequence shown here is derived from an EMBL/GenBank/DDBJ whole genome shotgun (WGS) entry which is preliminary data.</text>
</comment>
<dbReference type="NCBIfam" id="TIGR03413">
    <property type="entry name" value="GSH_gloB"/>
    <property type="match status" value="1"/>
</dbReference>
<feature type="binding site" evidence="7">
    <location>
        <position position="133"/>
    </location>
    <ligand>
        <name>Zn(2+)</name>
        <dbReference type="ChEBI" id="CHEBI:29105"/>
        <label>1</label>
    </ligand>
</feature>
<feature type="binding site" evidence="7">
    <location>
        <position position="58"/>
    </location>
    <ligand>
        <name>Zn(2+)</name>
        <dbReference type="ChEBI" id="CHEBI:29105"/>
        <label>1</label>
    </ligand>
</feature>
<dbReference type="Proteomes" id="UP000323142">
    <property type="component" value="Unassembled WGS sequence"/>
</dbReference>
<feature type="binding site" evidence="7">
    <location>
        <position position="114"/>
    </location>
    <ligand>
        <name>Zn(2+)</name>
        <dbReference type="ChEBI" id="CHEBI:29105"/>
        <label>1</label>
    </ligand>
</feature>
<dbReference type="GO" id="GO:0019243">
    <property type="term" value="P:methylglyoxal catabolic process to D-lactate via S-lactoyl-glutathione"/>
    <property type="evidence" value="ECO:0007669"/>
    <property type="project" value="UniProtKB-UniRule"/>
</dbReference>
<evidence type="ECO:0000256" key="1">
    <source>
        <dbReference type="ARBA" id="ARBA00001623"/>
    </source>
</evidence>
<dbReference type="Pfam" id="PF00753">
    <property type="entry name" value="Lactamase_B"/>
    <property type="match status" value="1"/>
</dbReference>
<dbReference type="InterPro" id="IPR035680">
    <property type="entry name" value="Clx_II_MBL"/>
</dbReference>
<name>A0A5B2VGL7_9HYPH</name>
<dbReference type="PANTHER" id="PTHR43705:SF1">
    <property type="entry name" value="HYDROXYACYLGLUTATHIONE HYDROLASE GLOB"/>
    <property type="match status" value="1"/>
</dbReference>
<evidence type="ECO:0000256" key="3">
    <source>
        <dbReference type="ARBA" id="ARBA00006759"/>
    </source>
</evidence>
<evidence type="ECO:0000256" key="4">
    <source>
        <dbReference type="ARBA" id="ARBA00022723"/>
    </source>
</evidence>
<feature type="domain" description="Metallo-beta-lactamase" evidence="8">
    <location>
        <begin position="13"/>
        <end position="171"/>
    </location>
</feature>
<accession>A0A5B2VGL7</accession>
<evidence type="ECO:0000313" key="9">
    <source>
        <dbReference type="EMBL" id="KAA2237317.1"/>
    </source>
</evidence>
<proteinExistence type="inferred from homology"/>
<organism evidence="9 10">
    <name type="scientific">Salinarimonas soli</name>
    <dbReference type="NCBI Taxonomy" id="1638099"/>
    <lineage>
        <taxon>Bacteria</taxon>
        <taxon>Pseudomonadati</taxon>
        <taxon>Pseudomonadota</taxon>
        <taxon>Alphaproteobacteria</taxon>
        <taxon>Hyphomicrobiales</taxon>
        <taxon>Salinarimonadaceae</taxon>
        <taxon>Salinarimonas</taxon>
    </lineage>
</organism>
<keyword evidence="6 7" id="KW-0862">Zinc</keyword>
<comment type="function">
    <text evidence="7">Thiolesterase that catalyzes the hydrolysis of S-D-lactoyl-glutathione to form glutathione and D-lactic acid.</text>
</comment>
<keyword evidence="5 7" id="KW-0378">Hydrolase</keyword>
<feature type="binding site" evidence="7">
    <location>
        <position position="133"/>
    </location>
    <ligand>
        <name>Zn(2+)</name>
        <dbReference type="ChEBI" id="CHEBI:29105"/>
        <label>2</label>
    </ligand>
</feature>
<dbReference type="SUPFAM" id="SSF56281">
    <property type="entry name" value="Metallo-hydrolase/oxidoreductase"/>
    <property type="match status" value="1"/>
</dbReference>
<dbReference type="Pfam" id="PF16123">
    <property type="entry name" value="HAGH_C"/>
    <property type="match status" value="1"/>
</dbReference>
<evidence type="ECO:0000313" key="10">
    <source>
        <dbReference type="Proteomes" id="UP000323142"/>
    </source>
</evidence>
<protein>
    <recommendedName>
        <fullName evidence="7">Hydroxyacylglutathione hydrolase</fullName>
        <ecNumber evidence="7">3.1.2.6</ecNumber>
    </recommendedName>
    <alternativeName>
        <fullName evidence="7">Glyoxalase II</fullName>
        <shortName evidence="7">Glx II</shortName>
    </alternativeName>
</protein>
<keyword evidence="10" id="KW-1185">Reference proteome</keyword>
<evidence type="ECO:0000259" key="8">
    <source>
        <dbReference type="SMART" id="SM00849"/>
    </source>
</evidence>
<comment type="catalytic activity">
    <reaction evidence="1 7">
        <text>an S-(2-hydroxyacyl)glutathione + H2O = a 2-hydroxy carboxylate + glutathione + H(+)</text>
        <dbReference type="Rhea" id="RHEA:21864"/>
        <dbReference type="ChEBI" id="CHEBI:15377"/>
        <dbReference type="ChEBI" id="CHEBI:15378"/>
        <dbReference type="ChEBI" id="CHEBI:57925"/>
        <dbReference type="ChEBI" id="CHEBI:58896"/>
        <dbReference type="ChEBI" id="CHEBI:71261"/>
        <dbReference type="EC" id="3.1.2.6"/>
    </reaction>
</comment>
<feature type="binding site" evidence="7">
    <location>
        <position position="56"/>
    </location>
    <ligand>
        <name>Zn(2+)</name>
        <dbReference type="ChEBI" id="CHEBI:29105"/>
        <label>1</label>
    </ligand>
</feature>
<gene>
    <name evidence="7 9" type="primary">gloB</name>
    <name evidence="9" type="ORF">F0L46_09965</name>
</gene>
<feature type="binding site" evidence="7">
    <location>
        <position position="60"/>
    </location>
    <ligand>
        <name>Zn(2+)</name>
        <dbReference type="ChEBI" id="CHEBI:29105"/>
        <label>2</label>
    </ligand>
</feature>
<dbReference type="AlphaFoldDB" id="A0A5B2VGL7"/>
<dbReference type="HAMAP" id="MF_01374">
    <property type="entry name" value="Glyoxalase_2"/>
    <property type="match status" value="1"/>
</dbReference>
<dbReference type="RefSeq" id="WP_149817009.1">
    <property type="nucleotide sequence ID" value="NZ_VUOA01000019.1"/>
</dbReference>
<dbReference type="GO" id="GO:0046872">
    <property type="term" value="F:metal ion binding"/>
    <property type="evidence" value="ECO:0007669"/>
    <property type="project" value="UniProtKB-KW"/>
</dbReference>
<feature type="binding site" evidence="7">
    <location>
        <position position="171"/>
    </location>
    <ligand>
        <name>Zn(2+)</name>
        <dbReference type="ChEBI" id="CHEBI:29105"/>
        <label>2</label>
    </ligand>
</feature>
<evidence type="ECO:0000256" key="6">
    <source>
        <dbReference type="ARBA" id="ARBA00022833"/>
    </source>
</evidence>
<evidence type="ECO:0000256" key="7">
    <source>
        <dbReference type="HAMAP-Rule" id="MF_01374"/>
    </source>
</evidence>
<dbReference type="InterPro" id="IPR036866">
    <property type="entry name" value="RibonucZ/Hydroxyglut_hydro"/>
</dbReference>
<sequence length="255" mass="27008">MPAEIHAFRCLSDNIGVLIRDPATGACAAIDAPDDAAIVAALDERGWSLTDILVTHRHADHVQGIEPLKSRFGCRVVAPTKAGASVPGADVRVGEGDRVSVGGLAAQVWETPGHCADHVSYWFADEGVLFAGDTLFTLGCGRVLEGSYDDLWASLQRIAALPGGAQVYSGHDYVLSNARFALQADPGNAALKARAEEAERAKAEGRFLVPSTIGEERATNPFLRAGEPALARSVNLDGRPAGEVFAALREWKNRA</sequence>
<evidence type="ECO:0000256" key="5">
    <source>
        <dbReference type="ARBA" id="ARBA00022801"/>
    </source>
</evidence>